<accession>A0A316F5M1</accession>
<feature type="compositionally biased region" description="Polar residues" evidence="1">
    <location>
        <begin position="35"/>
        <end position="45"/>
    </location>
</feature>
<evidence type="ECO:0000256" key="1">
    <source>
        <dbReference type="SAM" id="MobiDB-lite"/>
    </source>
</evidence>
<proteinExistence type="predicted"/>
<dbReference type="Proteomes" id="UP000245697">
    <property type="component" value="Unassembled WGS sequence"/>
</dbReference>
<reference evidence="2 3" key="1">
    <citation type="submission" date="2018-05" db="EMBL/GenBank/DDBJ databases">
        <title>Genomic Encyclopedia of Archaeal and Bacterial Type Strains, Phase II (KMG-II): from individual species to whole genera.</title>
        <authorList>
            <person name="Goeker M."/>
        </authorList>
    </citation>
    <scope>NUCLEOTIDE SEQUENCE [LARGE SCALE GENOMIC DNA]</scope>
    <source>
        <strain evidence="2 3">DSM 45184</strain>
    </source>
</reference>
<name>A0A316F5M1_9ACTN</name>
<protein>
    <submittedName>
        <fullName evidence="2">Uncharacterized protein</fullName>
    </submittedName>
</protein>
<evidence type="ECO:0000313" key="3">
    <source>
        <dbReference type="Proteomes" id="UP000245697"/>
    </source>
</evidence>
<organism evidence="2 3">
    <name type="scientific">Actinoplanes xinjiangensis</name>
    <dbReference type="NCBI Taxonomy" id="512350"/>
    <lineage>
        <taxon>Bacteria</taxon>
        <taxon>Bacillati</taxon>
        <taxon>Actinomycetota</taxon>
        <taxon>Actinomycetes</taxon>
        <taxon>Micromonosporales</taxon>
        <taxon>Micromonosporaceae</taxon>
        <taxon>Actinoplanes</taxon>
    </lineage>
</organism>
<keyword evidence="3" id="KW-1185">Reference proteome</keyword>
<evidence type="ECO:0000313" key="2">
    <source>
        <dbReference type="EMBL" id="PWK41551.1"/>
    </source>
</evidence>
<dbReference type="AlphaFoldDB" id="A0A316F5M1"/>
<dbReference type="EMBL" id="QGGR01000016">
    <property type="protein sequence ID" value="PWK41551.1"/>
    <property type="molecule type" value="Genomic_DNA"/>
</dbReference>
<gene>
    <name evidence="2" type="ORF">BC793_11623</name>
</gene>
<sequence>MGAEAGPGPRVRAEAVVEAGAAAHRMTAPSAPTRAATQHSRSGTRTGPPARSNAATPQFVVIG</sequence>
<feature type="region of interest" description="Disordered" evidence="1">
    <location>
        <begin position="20"/>
        <end position="63"/>
    </location>
</feature>
<comment type="caution">
    <text evidence="2">The sequence shown here is derived from an EMBL/GenBank/DDBJ whole genome shotgun (WGS) entry which is preliminary data.</text>
</comment>